<organism evidence="9 10">
    <name type="scientific">Stylonychia lemnae</name>
    <name type="common">Ciliate</name>
    <dbReference type="NCBI Taxonomy" id="5949"/>
    <lineage>
        <taxon>Eukaryota</taxon>
        <taxon>Sar</taxon>
        <taxon>Alveolata</taxon>
        <taxon>Ciliophora</taxon>
        <taxon>Intramacronucleata</taxon>
        <taxon>Spirotrichea</taxon>
        <taxon>Stichotrichia</taxon>
        <taxon>Sporadotrichida</taxon>
        <taxon>Oxytrichidae</taxon>
        <taxon>Stylonychinae</taxon>
        <taxon>Stylonychia</taxon>
    </lineage>
</organism>
<dbReference type="GO" id="GO:0016020">
    <property type="term" value="C:membrane"/>
    <property type="evidence" value="ECO:0007669"/>
    <property type="project" value="UniProtKB-SubCell"/>
</dbReference>
<evidence type="ECO:0000313" key="10">
    <source>
        <dbReference type="Proteomes" id="UP000039865"/>
    </source>
</evidence>
<keyword evidence="10" id="KW-1185">Reference proteome</keyword>
<keyword evidence="3 7" id="KW-1133">Transmembrane helix</keyword>
<keyword evidence="4 7" id="KW-0472">Membrane</keyword>
<evidence type="ECO:0000256" key="3">
    <source>
        <dbReference type="ARBA" id="ARBA00022989"/>
    </source>
</evidence>
<dbReference type="InParanoid" id="A0A077ZNR0"/>
<accession>A0A077ZNR0</accession>
<gene>
    <name evidence="9" type="primary">Contig10662.g11383</name>
    <name evidence="9" type="ORF">STYLEM_48</name>
</gene>
<evidence type="ECO:0000256" key="1">
    <source>
        <dbReference type="ARBA" id="ARBA00004141"/>
    </source>
</evidence>
<dbReference type="EMBL" id="CCKQ01000045">
    <property type="protein sequence ID" value="CDW71109.1"/>
    <property type="molecule type" value="Genomic_DNA"/>
</dbReference>
<evidence type="ECO:0000256" key="7">
    <source>
        <dbReference type="SAM" id="Phobius"/>
    </source>
</evidence>
<feature type="transmembrane region" description="Helical" evidence="7">
    <location>
        <begin position="476"/>
        <end position="497"/>
    </location>
</feature>
<name>A0A077ZNR0_STYLE</name>
<feature type="region of interest" description="Disordered" evidence="6">
    <location>
        <begin position="1"/>
        <end position="48"/>
    </location>
</feature>
<dbReference type="Proteomes" id="UP000039865">
    <property type="component" value="Unassembled WGS sequence"/>
</dbReference>
<evidence type="ECO:0000313" key="9">
    <source>
        <dbReference type="EMBL" id="CDW71109.1"/>
    </source>
</evidence>
<proteinExistence type="predicted"/>
<evidence type="ECO:0000256" key="2">
    <source>
        <dbReference type="ARBA" id="ARBA00022692"/>
    </source>
</evidence>
<comment type="subcellular location">
    <subcellularLocation>
        <location evidence="1">Membrane</location>
        <topology evidence="1">Multi-pass membrane protein</topology>
    </subcellularLocation>
</comment>
<keyword evidence="5" id="KW-0175">Coiled coil</keyword>
<dbReference type="InterPro" id="IPR013122">
    <property type="entry name" value="PKD1_2_channel"/>
</dbReference>
<dbReference type="PANTHER" id="PTHR12127:SF7">
    <property type="entry name" value="SD02261P"/>
    <property type="match status" value="1"/>
</dbReference>
<dbReference type="InterPro" id="IPR039031">
    <property type="entry name" value="Mucolipin"/>
</dbReference>
<dbReference type="OrthoDB" id="293784at2759"/>
<protein>
    <recommendedName>
        <fullName evidence="8">Polycystin cation channel PKD1/PKD2 domain-containing protein</fullName>
    </recommendedName>
</protein>
<feature type="compositionally biased region" description="Basic and acidic residues" evidence="6">
    <location>
        <begin position="18"/>
        <end position="34"/>
    </location>
</feature>
<feature type="domain" description="Polycystin cation channel PKD1/PKD2" evidence="8">
    <location>
        <begin position="504"/>
        <end position="634"/>
    </location>
</feature>
<evidence type="ECO:0000256" key="6">
    <source>
        <dbReference type="SAM" id="MobiDB-lite"/>
    </source>
</evidence>
<feature type="coiled-coil region" evidence="5">
    <location>
        <begin position="774"/>
        <end position="837"/>
    </location>
</feature>
<dbReference type="AlphaFoldDB" id="A0A077ZNR0"/>
<feature type="transmembrane region" description="Helical" evidence="7">
    <location>
        <begin position="503"/>
        <end position="525"/>
    </location>
</feature>
<dbReference type="PANTHER" id="PTHR12127">
    <property type="entry name" value="MUCOLIPIN"/>
    <property type="match status" value="1"/>
</dbReference>
<feature type="transmembrane region" description="Helical" evidence="7">
    <location>
        <begin position="254"/>
        <end position="276"/>
    </location>
</feature>
<dbReference type="GO" id="GO:0072345">
    <property type="term" value="F:NAADP-sensitive calcium-release channel activity"/>
    <property type="evidence" value="ECO:0007669"/>
    <property type="project" value="TreeGrafter"/>
</dbReference>
<evidence type="ECO:0000259" key="8">
    <source>
        <dbReference type="Pfam" id="PF08016"/>
    </source>
</evidence>
<feature type="transmembrane region" description="Helical" evidence="7">
    <location>
        <begin position="545"/>
        <end position="568"/>
    </location>
</feature>
<sequence>MRKLQSQGDVSKPMNRRLLGEEEYPKVIPEKDNDEKDEESSVSSGEENIPIKDQIRMGALQKYQKYTVVETTGSYSLNQANLFYLNFLNDKGDDAQYNKQDIVYQKYIYSRTQLKEIGKKSIDNYFNLVSNQAIEEYNIYDDNGKPLKVIARYFYMDSQYDDGEKLFDLIEKGSYGMFEDDAKLNQILNDTSMFTLTYKVKNLIPEEAPATANCYLWEIQQQFNFQDRGYIQLQVQMQRSICSTDYDNPWANMIWIPILNLIFSMISLFLIIKYLSDVVQLYRRMRRKYQDQQIEDRLIKQRLAELQKSATDISQNQSIIRHSQSVDYQRRNSSMSSNYQNLQRMNSQYLEQVSSPRQLRLKQQQSPQNYNRISTNEREARATANFAGQKRDLERQDSILANAYRNSNRQTDKQQSKRILGEYEEKVRSRLTEKIKGKRELNLEANESVEKMDEQIDYQFNWDDLTFQDKAKLFKYWSLVTLFANIIQIFAALFFIFKSYFGLHISEYLCGFGCMFSWISLIQYLEYYSEYSFISKTLSVAIPNIFKTIVGVLPLYVGVVLLGCILFPGSQRFQSFSYASMNLYSIINGDELQDTFRDLQSVGFLIALIYLYIYVFFGYAVIVNMFIAIIEDGFMDTKYSSRFDWLKRNNGIGADSSKKDGDDKDDDDDDKGDKKDSIVSPQRKLSFENSFDRTNGSISLNSKNLQFYNCLYLCVISESQLRQEKSIKTLQSILNFEADKWKRKKSILIGNQKTAINENSMIDSNKQSLVNSKIEEQKLRETEARQKRSQLNEDQQEIQERAHGMVVFYCIKIKKDLENLEIEYEKLSKLVENEKDYEVIVMIENEKQSVVDLIQNQITQFEIIIEEINNM</sequence>
<feature type="transmembrane region" description="Helical" evidence="7">
    <location>
        <begin position="602"/>
        <end position="630"/>
    </location>
</feature>
<evidence type="ECO:0000256" key="4">
    <source>
        <dbReference type="ARBA" id="ARBA00023136"/>
    </source>
</evidence>
<evidence type="ECO:0000256" key="5">
    <source>
        <dbReference type="SAM" id="Coils"/>
    </source>
</evidence>
<dbReference type="Gene3D" id="1.10.287.70">
    <property type="match status" value="1"/>
</dbReference>
<reference evidence="9 10" key="1">
    <citation type="submission" date="2014-06" db="EMBL/GenBank/DDBJ databases">
        <authorList>
            <person name="Swart Estienne"/>
        </authorList>
    </citation>
    <scope>NUCLEOTIDE SEQUENCE [LARGE SCALE GENOMIC DNA]</scope>
    <source>
        <strain evidence="9 10">130c</strain>
    </source>
</reference>
<dbReference type="Pfam" id="PF08016">
    <property type="entry name" value="PKD_channel"/>
    <property type="match status" value="1"/>
</dbReference>
<keyword evidence="2 7" id="KW-0812">Transmembrane</keyword>
<feature type="region of interest" description="Disordered" evidence="6">
    <location>
        <begin position="655"/>
        <end position="679"/>
    </location>
</feature>